<dbReference type="PANTHER" id="PTHR43420">
    <property type="entry name" value="ACETYLTRANSFERASE"/>
    <property type="match status" value="1"/>
</dbReference>
<dbReference type="CDD" id="cd04301">
    <property type="entry name" value="NAT_SF"/>
    <property type="match status" value="1"/>
</dbReference>
<keyword evidence="5" id="KW-1185">Reference proteome</keyword>
<keyword evidence="2" id="KW-0012">Acyltransferase</keyword>
<feature type="domain" description="N-acetyltransferase" evidence="3">
    <location>
        <begin position="11"/>
        <end position="176"/>
    </location>
</feature>
<evidence type="ECO:0000256" key="2">
    <source>
        <dbReference type="ARBA" id="ARBA00023315"/>
    </source>
</evidence>
<proteinExistence type="predicted"/>
<dbReference type="Proteomes" id="UP001595693">
    <property type="component" value="Unassembled WGS sequence"/>
</dbReference>
<dbReference type="Gene3D" id="3.40.630.30">
    <property type="match status" value="1"/>
</dbReference>
<protein>
    <submittedName>
        <fullName evidence="4">GNAT family N-acetyltransferase</fullName>
    </submittedName>
</protein>
<accession>A0ABV8D7Z7</accession>
<dbReference type="SUPFAM" id="SSF55729">
    <property type="entry name" value="Acyl-CoA N-acyltransferases (Nat)"/>
    <property type="match status" value="1"/>
</dbReference>
<organism evidence="4 5">
    <name type="scientific">Acidovorax facilis</name>
    <dbReference type="NCBI Taxonomy" id="12917"/>
    <lineage>
        <taxon>Bacteria</taxon>
        <taxon>Pseudomonadati</taxon>
        <taxon>Pseudomonadota</taxon>
        <taxon>Betaproteobacteria</taxon>
        <taxon>Burkholderiales</taxon>
        <taxon>Comamonadaceae</taxon>
        <taxon>Acidovorax</taxon>
    </lineage>
</organism>
<evidence type="ECO:0000313" key="5">
    <source>
        <dbReference type="Proteomes" id="UP001595693"/>
    </source>
</evidence>
<reference evidence="5" key="1">
    <citation type="journal article" date="2019" name="Int. J. Syst. Evol. Microbiol.">
        <title>The Global Catalogue of Microorganisms (GCM) 10K type strain sequencing project: providing services to taxonomists for standard genome sequencing and annotation.</title>
        <authorList>
            <consortium name="The Broad Institute Genomics Platform"/>
            <consortium name="The Broad Institute Genome Sequencing Center for Infectious Disease"/>
            <person name="Wu L."/>
            <person name="Ma J."/>
        </authorList>
    </citation>
    <scope>NUCLEOTIDE SEQUENCE [LARGE SCALE GENOMIC DNA]</scope>
    <source>
        <strain evidence="5">CCUG 2113</strain>
    </source>
</reference>
<keyword evidence="1" id="KW-0808">Transferase</keyword>
<dbReference type="Pfam" id="PF00583">
    <property type="entry name" value="Acetyltransf_1"/>
    <property type="match status" value="1"/>
</dbReference>
<dbReference type="PROSITE" id="PS51186">
    <property type="entry name" value="GNAT"/>
    <property type="match status" value="1"/>
</dbReference>
<sequence length="186" mass="19927">MPSNTDIPSTITVRSVDYGNAREARALVELLDGYARDVAGGGVPLSAEVQRGLPEALRQRPQAFSVMAWAADALAPHGEVPVGLINCLEGFSTFACRPLVNVHDVVVAPGWRGHRIAQRMLHRVEALARERGACKLTLEVLSGNHSAMRAYEREGFAAYTLDPSMGQAQFLQKMLDGAGPAPLAAP</sequence>
<dbReference type="EMBL" id="JBHSAJ010000016">
    <property type="protein sequence ID" value="MFC3934343.1"/>
    <property type="molecule type" value="Genomic_DNA"/>
</dbReference>
<dbReference type="RefSeq" id="WP_055398222.1">
    <property type="nucleotide sequence ID" value="NZ_JAMXAX010000031.1"/>
</dbReference>
<evidence type="ECO:0000256" key="1">
    <source>
        <dbReference type="ARBA" id="ARBA00022679"/>
    </source>
</evidence>
<dbReference type="InterPro" id="IPR016181">
    <property type="entry name" value="Acyl_CoA_acyltransferase"/>
</dbReference>
<name>A0ABV8D7Z7_9BURK</name>
<dbReference type="InterPro" id="IPR050680">
    <property type="entry name" value="YpeA/RimI_acetyltransf"/>
</dbReference>
<comment type="caution">
    <text evidence="4">The sequence shown here is derived from an EMBL/GenBank/DDBJ whole genome shotgun (WGS) entry which is preliminary data.</text>
</comment>
<evidence type="ECO:0000259" key="3">
    <source>
        <dbReference type="PROSITE" id="PS51186"/>
    </source>
</evidence>
<evidence type="ECO:0000313" key="4">
    <source>
        <dbReference type="EMBL" id="MFC3934343.1"/>
    </source>
</evidence>
<dbReference type="InterPro" id="IPR000182">
    <property type="entry name" value="GNAT_dom"/>
</dbReference>
<gene>
    <name evidence="4" type="ORF">ACFOW3_06875</name>
</gene>